<evidence type="ECO:0000256" key="3">
    <source>
        <dbReference type="ARBA" id="ARBA00022989"/>
    </source>
</evidence>
<keyword evidence="6" id="KW-0675">Receptor</keyword>
<feature type="transmembrane region" description="Helical" evidence="8">
    <location>
        <begin position="181"/>
        <end position="209"/>
    </location>
</feature>
<feature type="transmembrane region" description="Helical" evidence="8">
    <location>
        <begin position="285"/>
        <end position="309"/>
    </location>
</feature>
<dbReference type="AlphaFoldDB" id="A0A1W0XFP1"/>
<feature type="transmembrane region" description="Helical" evidence="8">
    <location>
        <begin position="329"/>
        <end position="349"/>
    </location>
</feature>
<dbReference type="InterPro" id="IPR017452">
    <property type="entry name" value="GPCR_Rhodpsn_7TM"/>
</dbReference>
<dbReference type="PRINTS" id="PR00237">
    <property type="entry name" value="GPCRRHODOPSN"/>
</dbReference>
<comment type="subcellular location">
    <subcellularLocation>
        <location evidence="1">Membrane</location>
        <topology evidence="1">Multi-pass membrane protein</topology>
    </subcellularLocation>
</comment>
<evidence type="ECO:0000256" key="7">
    <source>
        <dbReference type="ARBA" id="ARBA00023224"/>
    </source>
</evidence>
<keyword evidence="4" id="KW-0297">G-protein coupled receptor</keyword>
<keyword evidence="5 8" id="KW-0472">Membrane</keyword>
<dbReference type="InterPro" id="IPR000276">
    <property type="entry name" value="GPCR_Rhodpsn"/>
</dbReference>
<dbReference type="PANTHER" id="PTHR24243:SF208">
    <property type="entry name" value="PYROKININ-1 RECEPTOR"/>
    <property type="match status" value="1"/>
</dbReference>
<name>A0A1W0XFP1_HYPEX</name>
<dbReference type="GO" id="GO:0016020">
    <property type="term" value="C:membrane"/>
    <property type="evidence" value="ECO:0007669"/>
    <property type="project" value="UniProtKB-SubCell"/>
</dbReference>
<protein>
    <recommendedName>
        <fullName evidence="9">G-protein coupled receptors family 1 profile domain-containing protein</fullName>
    </recommendedName>
</protein>
<feature type="transmembrane region" description="Helical" evidence="8">
    <location>
        <begin position="139"/>
        <end position="160"/>
    </location>
</feature>
<evidence type="ECO:0000256" key="1">
    <source>
        <dbReference type="ARBA" id="ARBA00004141"/>
    </source>
</evidence>
<feature type="transmembrane region" description="Helical" evidence="8">
    <location>
        <begin position="59"/>
        <end position="83"/>
    </location>
</feature>
<keyword evidence="3 8" id="KW-1133">Transmembrane helix</keyword>
<dbReference type="PANTHER" id="PTHR24243">
    <property type="entry name" value="G-PROTEIN COUPLED RECEPTOR"/>
    <property type="match status" value="1"/>
</dbReference>
<feature type="transmembrane region" description="Helical" evidence="8">
    <location>
        <begin position="95"/>
        <end position="119"/>
    </location>
</feature>
<evidence type="ECO:0000256" key="6">
    <source>
        <dbReference type="ARBA" id="ARBA00023170"/>
    </source>
</evidence>
<dbReference type="Gene3D" id="1.20.1070.10">
    <property type="entry name" value="Rhodopsin 7-helix transmembrane proteins"/>
    <property type="match status" value="1"/>
</dbReference>
<evidence type="ECO:0000313" key="10">
    <source>
        <dbReference type="EMBL" id="OQV26235.1"/>
    </source>
</evidence>
<dbReference type="EMBL" id="MTYJ01000001">
    <property type="protein sequence ID" value="OQV26235.1"/>
    <property type="molecule type" value="Genomic_DNA"/>
</dbReference>
<evidence type="ECO:0000256" key="5">
    <source>
        <dbReference type="ARBA" id="ARBA00023136"/>
    </source>
</evidence>
<keyword evidence="7" id="KW-0807">Transducer</keyword>
<dbReference type="Proteomes" id="UP000192578">
    <property type="component" value="Unassembled WGS sequence"/>
</dbReference>
<accession>A0A1W0XFP1</accession>
<evidence type="ECO:0000256" key="2">
    <source>
        <dbReference type="ARBA" id="ARBA00022692"/>
    </source>
</evidence>
<evidence type="ECO:0000313" key="11">
    <source>
        <dbReference type="Proteomes" id="UP000192578"/>
    </source>
</evidence>
<dbReference type="PROSITE" id="PS50262">
    <property type="entry name" value="G_PROTEIN_RECEP_F1_2"/>
    <property type="match status" value="1"/>
</dbReference>
<dbReference type="SUPFAM" id="SSF81321">
    <property type="entry name" value="Family A G protein-coupled receptor-like"/>
    <property type="match status" value="1"/>
</dbReference>
<dbReference type="OrthoDB" id="10029014at2759"/>
<dbReference type="Pfam" id="PF00001">
    <property type="entry name" value="7tm_1"/>
    <property type="match status" value="1"/>
</dbReference>
<keyword evidence="11" id="KW-1185">Reference proteome</keyword>
<reference evidence="11" key="1">
    <citation type="submission" date="2017-01" db="EMBL/GenBank/DDBJ databases">
        <title>Comparative genomics of anhydrobiosis in the tardigrade Hypsibius dujardini.</title>
        <authorList>
            <person name="Yoshida Y."/>
            <person name="Koutsovoulos G."/>
            <person name="Laetsch D."/>
            <person name="Stevens L."/>
            <person name="Kumar S."/>
            <person name="Horikawa D."/>
            <person name="Ishino K."/>
            <person name="Komine S."/>
            <person name="Tomita M."/>
            <person name="Blaxter M."/>
            <person name="Arakawa K."/>
        </authorList>
    </citation>
    <scope>NUCLEOTIDE SEQUENCE [LARGE SCALE GENOMIC DNA]</scope>
    <source>
        <strain evidence="11">Z151</strain>
    </source>
</reference>
<organism evidence="10 11">
    <name type="scientific">Hypsibius exemplaris</name>
    <name type="common">Freshwater tardigrade</name>
    <dbReference type="NCBI Taxonomy" id="2072580"/>
    <lineage>
        <taxon>Eukaryota</taxon>
        <taxon>Metazoa</taxon>
        <taxon>Ecdysozoa</taxon>
        <taxon>Tardigrada</taxon>
        <taxon>Eutardigrada</taxon>
        <taxon>Parachela</taxon>
        <taxon>Hypsibioidea</taxon>
        <taxon>Hypsibiidae</taxon>
        <taxon>Hypsibius</taxon>
    </lineage>
</organism>
<evidence type="ECO:0000259" key="9">
    <source>
        <dbReference type="PROSITE" id="PS50262"/>
    </source>
</evidence>
<keyword evidence="2 8" id="KW-0812">Transmembrane</keyword>
<dbReference type="GO" id="GO:0004930">
    <property type="term" value="F:G protein-coupled receptor activity"/>
    <property type="evidence" value="ECO:0007669"/>
    <property type="project" value="UniProtKB-KW"/>
</dbReference>
<comment type="caution">
    <text evidence="10">The sequence shown here is derived from an EMBL/GenBank/DDBJ whole genome shotgun (WGS) entry which is preliminary data.</text>
</comment>
<sequence>MDSHNDAPMMLAGLQYRANAAVIWLNSTNSSSGTIGLDSCNRTLYHGEHESAESQKSRWVEIICYPMVLMLCTTGNVLIFAVLCGSRPRTTADIYMMALAVTDALVMWIRMPLWILLVSPNLSKTDPTFAYNTTVYSGIYIWLSMTLYALSDGIVLTFAIERILLTVNPMSPKGHLQPRTAVKIIAAIFAFGLLLFTATGVDYFARLAAGQDIASWDETMRPKWLADWVAIQTGVVVALVFVAFVATPSANLILTAWLVKRRLNRSRDLGRNASAEQLFRSGTRIAFACACLFTVCQTPAIVFLGLTIADRAPFCSIHFTANARFTLGEVVWLCASLYYTMNFYMYLAISHKFRKQLLERFPIFSRLACATTPGTAECPNK</sequence>
<proteinExistence type="predicted"/>
<gene>
    <name evidence="10" type="ORF">BV898_00353</name>
</gene>
<feature type="domain" description="G-protein coupled receptors family 1 profile" evidence="9">
    <location>
        <begin position="75"/>
        <end position="346"/>
    </location>
</feature>
<evidence type="ECO:0000256" key="4">
    <source>
        <dbReference type="ARBA" id="ARBA00023040"/>
    </source>
</evidence>
<evidence type="ECO:0000256" key="8">
    <source>
        <dbReference type="SAM" id="Phobius"/>
    </source>
</evidence>
<feature type="transmembrane region" description="Helical" evidence="8">
    <location>
        <begin position="229"/>
        <end position="259"/>
    </location>
</feature>